<organism evidence="1 2">
    <name type="scientific">Eisenbergiella massiliensis</name>
    <dbReference type="NCBI Taxonomy" id="1720294"/>
    <lineage>
        <taxon>Bacteria</taxon>
        <taxon>Bacillati</taxon>
        <taxon>Bacillota</taxon>
        <taxon>Clostridia</taxon>
        <taxon>Lachnospirales</taxon>
        <taxon>Lachnospiraceae</taxon>
        <taxon>Eisenbergiella</taxon>
    </lineage>
</organism>
<proteinExistence type="predicted"/>
<protein>
    <recommendedName>
        <fullName evidence="3">Sigma-70 family RNA polymerase sigma factor</fullName>
    </recommendedName>
</protein>
<dbReference type="EMBL" id="QVLV01000029">
    <property type="protein sequence ID" value="RGE56163.1"/>
    <property type="molecule type" value="Genomic_DNA"/>
</dbReference>
<comment type="caution">
    <text evidence="1">The sequence shown here is derived from an EMBL/GenBank/DDBJ whole genome shotgun (WGS) entry which is preliminary data.</text>
</comment>
<gene>
    <name evidence="1" type="ORF">DXC51_25705</name>
</gene>
<evidence type="ECO:0000313" key="2">
    <source>
        <dbReference type="Proteomes" id="UP000260812"/>
    </source>
</evidence>
<sequence length="210" mass="24714">MCERVKLTPLTLEEKAFAEEHHSVLVWYLNTQKLDKSEYYDVAAMGYLQAVKQWFARPELHQWSFSTIARQSMRSRVHNERQKQNRLPTVSLNDVVPGTEDLTYGESITYENQRFFKQERKIQMGMKINYDVTVPAAAKVTTRTSVEVETLLSFLESTHKTLSFEYDTPKEAIKKCGTLRTYKRSHKHTGYNVYRQEETVYIEKEKTGRK</sequence>
<name>A0A3E3HWG0_9FIRM</name>
<dbReference type="RefSeq" id="WP_117545692.1">
    <property type="nucleotide sequence ID" value="NZ_QVLV01000029.1"/>
</dbReference>
<reference evidence="1" key="1">
    <citation type="submission" date="2018-08" db="EMBL/GenBank/DDBJ databases">
        <title>A genome reference for cultivated species of the human gut microbiota.</title>
        <authorList>
            <person name="Zou Y."/>
            <person name="Xue W."/>
            <person name="Luo G."/>
        </authorList>
    </citation>
    <scope>NUCLEOTIDE SEQUENCE [LARGE SCALE GENOMIC DNA]</scope>
    <source>
        <strain evidence="1">TF05-5AC</strain>
    </source>
</reference>
<accession>A0A3E3HWG0</accession>
<dbReference type="Proteomes" id="UP000260812">
    <property type="component" value="Unassembled WGS sequence"/>
</dbReference>
<dbReference type="GeneID" id="97990157"/>
<evidence type="ECO:0008006" key="3">
    <source>
        <dbReference type="Google" id="ProtNLM"/>
    </source>
</evidence>
<dbReference type="AlphaFoldDB" id="A0A3E3HWG0"/>
<evidence type="ECO:0000313" key="1">
    <source>
        <dbReference type="EMBL" id="RGE56163.1"/>
    </source>
</evidence>
<keyword evidence="2" id="KW-1185">Reference proteome</keyword>